<organism evidence="1 2">
    <name type="scientific">Araneus ventricosus</name>
    <name type="common">Orbweaver spider</name>
    <name type="synonym">Epeira ventricosa</name>
    <dbReference type="NCBI Taxonomy" id="182803"/>
    <lineage>
        <taxon>Eukaryota</taxon>
        <taxon>Metazoa</taxon>
        <taxon>Ecdysozoa</taxon>
        <taxon>Arthropoda</taxon>
        <taxon>Chelicerata</taxon>
        <taxon>Arachnida</taxon>
        <taxon>Araneae</taxon>
        <taxon>Araneomorphae</taxon>
        <taxon>Entelegynae</taxon>
        <taxon>Araneoidea</taxon>
        <taxon>Araneidae</taxon>
        <taxon>Araneus</taxon>
    </lineage>
</organism>
<sequence length="224" mass="25928">MVEWFKHHNLFQDNSNLISIRNGIVGDSMINCHITKEEGILGIKRIEGSIFQTEKFKRNDRVQSLALMSNVIKMHDESASINPTTLSQQMNFTKQSNEEIEDFLTYELYPFPLPLFDEDGLLKDKKSSLYKAFKPCIQDFNAVSSVYIIDGRYLLHRVIWNRISTLSSICDNYVTYVRTKYKSIYKSIVLVIFDGYPENETVGGTKCSERAKRSRKKNVNQSDV</sequence>
<keyword evidence="2" id="KW-1185">Reference proteome</keyword>
<proteinExistence type="predicted"/>
<accession>A0A4Y2EF57</accession>
<dbReference type="AlphaFoldDB" id="A0A4Y2EF57"/>
<name>A0A4Y2EF57_ARAVE</name>
<dbReference type="Proteomes" id="UP000499080">
    <property type="component" value="Unassembled WGS sequence"/>
</dbReference>
<reference evidence="1 2" key="1">
    <citation type="journal article" date="2019" name="Sci. Rep.">
        <title>Orb-weaving spider Araneus ventricosus genome elucidates the spidroin gene catalogue.</title>
        <authorList>
            <person name="Kono N."/>
            <person name="Nakamura H."/>
            <person name="Ohtoshi R."/>
            <person name="Moran D.A.P."/>
            <person name="Shinohara A."/>
            <person name="Yoshida Y."/>
            <person name="Fujiwara M."/>
            <person name="Mori M."/>
            <person name="Tomita M."/>
            <person name="Arakawa K."/>
        </authorList>
    </citation>
    <scope>NUCLEOTIDE SEQUENCE [LARGE SCALE GENOMIC DNA]</scope>
</reference>
<protein>
    <submittedName>
        <fullName evidence="1">Uncharacterized protein</fullName>
    </submittedName>
</protein>
<comment type="caution">
    <text evidence="1">The sequence shown here is derived from an EMBL/GenBank/DDBJ whole genome shotgun (WGS) entry which is preliminary data.</text>
</comment>
<dbReference type="EMBL" id="BGPR01000572">
    <property type="protein sequence ID" value="GBM26909.1"/>
    <property type="molecule type" value="Genomic_DNA"/>
</dbReference>
<evidence type="ECO:0000313" key="1">
    <source>
        <dbReference type="EMBL" id="GBM26909.1"/>
    </source>
</evidence>
<evidence type="ECO:0000313" key="2">
    <source>
        <dbReference type="Proteomes" id="UP000499080"/>
    </source>
</evidence>
<gene>
    <name evidence="1" type="ORF">AVEN_264758_1</name>
</gene>